<keyword evidence="4 6" id="KW-1133">Transmembrane helix</keyword>
<keyword evidence="10" id="KW-1185">Reference proteome</keyword>
<dbReference type="AlphaFoldDB" id="A0AAW4WZB4"/>
<dbReference type="RefSeq" id="WP_229344822.1">
    <property type="nucleotide sequence ID" value="NZ_JAJFAT010000006.1"/>
</dbReference>
<keyword evidence="3 6" id="KW-0812">Transmembrane</keyword>
<feature type="domain" description="Cell division protein FtsQ/DivIB C-terminal" evidence="7">
    <location>
        <begin position="101"/>
        <end position="223"/>
    </location>
</feature>
<dbReference type="Proteomes" id="UP001199296">
    <property type="component" value="Unassembled WGS sequence"/>
</dbReference>
<evidence type="ECO:0000256" key="6">
    <source>
        <dbReference type="SAM" id="Phobius"/>
    </source>
</evidence>
<organism evidence="9 10">
    <name type="scientific">Halanaerobium polyolivorans</name>
    <dbReference type="NCBI Taxonomy" id="2886943"/>
    <lineage>
        <taxon>Bacteria</taxon>
        <taxon>Bacillati</taxon>
        <taxon>Bacillota</taxon>
        <taxon>Clostridia</taxon>
        <taxon>Halanaerobiales</taxon>
        <taxon>Halanaerobiaceae</taxon>
        <taxon>Halanaerobium</taxon>
    </lineage>
</organism>
<dbReference type="Gene3D" id="3.40.50.10960">
    <property type="match status" value="1"/>
</dbReference>
<accession>A0AAW4WZB4</accession>
<evidence type="ECO:0000313" key="9">
    <source>
        <dbReference type="EMBL" id="MCC3144750.1"/>
    </source>
</evidence>
<evidence type="ECO:0000313" key="10">
    <source>
        <dbReference type="Proteomes" id="UP001199296"/>
    </source>
</evidence>
<name>A0AAW4WZB4_9FIRM</name>
<keyword evidence="1" id="KW-1003">Cell membrane</keyword>
<gene>
    <name evidence="9" type="ORF">LJ207_05335</name>
</gene>
<keyword evidence="2 9" id="KW-0132">Cell division</keyword>
<keyword evidence="5" id="KW-0131">Cell cycle</keyword>
<feature type="transmembrane region" description="Helical" evidence="6">
    <location>
        <begin position="7"/>
        <end position="28"/>
    </location>
</feature>
<sequence>MDKKYQIIILAFLFIILASLSFVFSPFFNIREFAIHSRIEIDRTSLRPYLNEFYGENIIFIDKEDLAESLLEHRFISSFEIEKTYPSKIHIIIQERRPTAWLKNNGKKVIFSADGIILEETDLEREVFLPQIEGFAYLFSEQKLLFPQPKKDLLNVLTRLDDQYLKRIKRINSSDQRLTLYLEAETTVNFGLPERLEEKFSLLRSILNKLEEEEAEADYIDLRVINHPVIQYREN</sequence>
<dbReference type="GO" id="GO:0005886">
    <property type="term" value="C:plasma membrane"/>
    <property type="evidence" value="ECO:0007669"/>
    <property type="project" value="TreeGrafter"/>
</dbReference>
<evidence type="ECO:0000256" key="1">
    <source>
        <dbReference type="ARBA" id="ARBA00022475"/>
    </source>
</evidence>
<dbReference type="PANTHER" id="PTHR37820:SF1">
    <property type="entry name" value="CELL DIVISION PROTEIN FTSQ"/>
    <property type="match status" value="1"/>
</dbReference>
<dbReference type="Pfam" id="PF08478">
    <property type="entry name" value="POTRA_1"/>
    <property type="match status" value="1"/>
</dbReference>
<dbReference type="Pfam" id="PF03799">
    <property type="entry name" value="FtsQ_DivIB_C"/>
    <property type="match status" value="1"/>
</dbReference>
<dbReference type="InterPro" id="IPR013685">
    <property type="entry name" value="POTRA_FtsQ_type"/>
</dbReference>
<evidence type="ECO:0000256" key="3">
    <source>
        <dbReference type="ARBA" id="ARBA00022692"/>
    </source>
</evidence>
<evidence type="ECO:0000259" key="7">
    <source>
        <dbReference type="Pfam" id="PF03799"/>
    </source>
</evidence>
<dbReference type="InterPro" id="IPR005548">
    <property type="entry name" value="Cell_div_FtsQ/DivIB_C"/>
</dbReference>
<evidence type="ECO:0000256" key="5">
    <source>
        <dbReference type="ARBA" id="ARBA00023306"/>
    </source>
</evidence>
<feature type="domain" description="POTRA" evidence="8">
    <location>
        <begin position="28"/>
        <end position="96"/>
    </location>
</feature>
<dbReference type="InterPro" id="IPR050487">
    <property type="entry name" value="FtsQ_DivIB"/>
</dbReference>
<dbReference type="GO" id="GO:0051301">
    <property type="term" value="P:cell division"/>
    <property type="evidence" value="ECO:0007669"/>
    <property type="project" value="UniProtKB-KW"/>
</dbReference>
<evidence type="ECO:0000256" key="2">
    <source>
        <dbReference type="ARBA" id="ARBA00022618"/>
    </source>
</evidence>
<comment type="caution">
    <text evidence="9">The sequence shown here is derived from an EMBL/GenBank/DDBJ whole genome shotgun (WGS) entry which is preliminary data.</text>
</comment>
<proteinExistence type="predicted"/>
<keyword evidence="6" id="KW-0472">Membrane</keyword>
<evidence type="ECO:0000259" key="8">
    <source>
        <dbReference type="Pfam" id="PF08478"/>
    </source>
</evidence>
<dbReference type="EMBL" id="JAJFAT010000006">
    <property type="protein sequence ID" value="MCC3144750.1"/>
    <property type="molecule type" value="Genomic_DNA"/>
</dbReference>
<dbReference type="PANTHER" id="PTHR37820">
    <property type="entry name" value="CELL DIVISION PROTEIN DIVIB"/>
    <property type="match status" value="1"/>
</dbReference>
<protein>
    <submittedName>
        <fullName evidence="9">Cell division protein FtsQ/DivIB</fullName>
    </submittedName>
</protein>
<reference evidence="9 10" key="1">
    <citation type="submission" date="2021-10" db="EMBL/GenBank/DDBJ databases">
        <authorList>
            <person name="Grouzdev D.S."/>
            <person name="Pantiukh K.S."/>
            <person name="Krutkina M.S."/>
        </authorList>
    </citation>
    <scope>NUCLEOTIDE SEQUENCE [LARGE SCALE GENOMIC DNA]</scope>
    <source>
        <strain evidence="9 10">Z-7514</strain>
    </source>
</reference>
<evidence type="ECO:0000256" key="4">
    <source>
        <dbReference type="ARBA" id="ARBA00022989"/>
    </source>
</evidence>